<sequence length="454" mass="47696">MTSIARPDRPARSAFTRRAAAAFALASLALSAPAHAGLSAPEKTIAATVDAEYERHVALLERLVNQNSGSRNLDGVDKVGRMMRTELESLGFTVKWVPMAVAGRAGHIIATHKGDGRGRRMLLIGHLDTVFEPDSPFQRFVRTRDGATDRAEGPGAGDDKGGMVVMVAALRAMKAAGTLDRADIEIVLTGDEEDVGDPVAVARADLIAAGRRADVALDFEGLIVIDGQDWGSIARRSSNSWTVRVKAKGGHSSGVFSPAAGDGAIYALARILAEFRAELPEPNLTFNTGLIAGGAQAALDKDGIRATAAGKTNIIPETAIARGDLRTLSDEQTERVKARMQAIVARPRAGATAELSFDPGGYPAMAPTPGNRALLAALNTVNADLGLKPMPELDPLKRGAGDISFVAGMVDGLAGLGTDSWGDHAPGETVDLDSIRRQAKRAAILMTRLARTPR</sequence>
<feature type="signal peptide" evidence="3">
    <location>
        <begin position="1"/>
        <end position="36"/>
    </location>
</feature>
<dbReference type="Proteomes" id="UP000464468">
    <property type="component" value="Chromosome"/>
</dbReference>
<gene>
    <name evidence="5" type="ORF">GVO57_06640</name>
</gene>
<dbReference type="InterPro" id="IPR002933">
    <property type="entry name" value="Peptidase_M20"/>
</dbReference>
<dbReference type="InterPro" id="IPR050072">
    <property type="entry name" value="Peptidase_M20A"/>
</dbReference>
<dbReference type="GO" id="GO:0016787">
    <property type="term" value="F:hydrolase activity"/>
    <property type="evidence" value="ECO:0007669"/>
    <property type="project" value="UniProtKB-KW"/>
</dbReference>
<evidence type="ECO:0000256" key="3">
    <source>
        <dbReference type="SAM" id="SignalP"/>
    </source>
</evidence>
<evidence type="ECO:0000313" key="6">
    <source>
        <dbReference type="Proteomes" id="UP000464468"/>
    </source>
</evidence>
<accession>A0A7Z2S5P2</accession>
<dbReference type="Gene3D" id="3.30.70.360">
    <property type="match status" value="1"/>
</dbReference>
<evidence type="ECO:0000313" key="5">
    <source>
        <dbReference type="EMBL" id="QHL90568.1"/>
    </source>
</evidence>
<evidence type="ECO:0000259" key="4">
    <source>
        <dbReference type="Pfam" id="PF07687"/>
    </source>
</evidence>
<name>A0A7Z2S5P2_9SPHN</name>
<feature type="domain" description="Peptidase M20 dimerisation" evidence="4">
    <location>
        <begin position="233"/>
        <end position="346"/>
    </location>
</feature>
<dbReference type="GO" id="GO:0046872">
    <property type="term" value="F:metal ion binding"/>
    <property type="evidence" value="ECO:0007669"/>
    <property type="project" value="UniProtKB-KW"/>
</dbReference>
<keyword evidence="3" id="KW-0732">Signal</keyword>
<dbReference type="Pfam" id="PF01546">
    <property type="entry name" value="Peptidase_M20"/>
    <property type="match status" value="1"/>
</dbReference>
<keyword evidence="2 5" id="KW-0378">Hydrolase</keyword>
<dbReference type="AlphaFoldDB" id="A0A7Z2S5P2"/>
<dbReference type="InterPro" id="IPR036264">
    <property type="entry name" value="Bact_exopeptidase_dim_dom"/>
</dbReference>
<evidence type="ECO:0000256" key="1">
    <source>
        <dbReference type="ARBA" id="ARBA00022723"/>
    </source>
</evidence>
<dbReference type="EMBL" id="CP047895">
    <property type="protein sequence ID" value="QHL90568.1"/>
    <property type="molecule type" value="Genomic_DNA"/>
</dbReference>
<keyword evidence="6" id="KW-1185">Reference proteome</keyword>
<evidence type="ECO:0000256" key="2">
    <source>
        <dbReference type="ARBA" id="ARBA00022801"/>
    </source>
</evidence>
<dbReference type="RefSeq" id="WP_160592496.1">
    <property type="nucleotide sequence ID" value="NZ_CP047895.1"/>
</dbReference>
<dbReference type="InterPro" id="IPR011650">
    <property type="entry name" value="Peptidase_M20_dimer"/>
</dbReference>
<dbReference type="Gene3D" id="3.40.630.10">
    <property type="entry name" value="Zn peptidases"/>
    <property type="match status" value="1"/>
</dbReference>
<dbReference type="KEGG" id="schy:GVO57_06640"/>
<feature type="chain" id="PRO_5031232212" evidence="3">
    <location>
        <begin position="37"/>
        <end position="454"/>
    </location>
</feature>
<keyword evidence="1" id="KW-0479">Metal-binding</keyword>
<reference evidence="5 6" key="1">
    <citation type="submission" date="2020-01" db="EMBL/GenBank/DDBJ databases">
        <title>Sphingomonas sp. C33 whole genome sequece.</title>
        <authorList>
            <person name="Park C."/>
        </authorList>
    </citation>
    <scope>NUCLEOTIDE SEQUENCE [LARGE SCALE GENOMIC DNA]</scope>
    <source>
        <strain evidence="5 6">C33</strain>
    </source>
</reference>
<dbReference type="PANTHER" id="PTHR43808:SF32">
    <property type="entry name" value="ARGE_DAPE-RELATED DEACYLASE"/>
    <property type="match status" value="1"/>
</dbReference>
<protein>
    <submittedName>
        <fullName evidence="5">M20/M25/M40 family metallo-hydrolase</fullName>
    </submittedName>
</protein>
<dbReference type="SUPFAM" id="SSF55031">
    <property type="entry name" value="Bacterial exopeptidase dimerisation domain"/>
    <property type="match status" value="1"/>
</dbReference>
<dbReference type="Pfam" id="PF07687">
    <property type="entry name" value="M20_dimer"/>
    <property type="match status" value="1"/>
</dbReference>
<proteinExistence type="predicted"/>
<dbReference type="SUPFAM" id="SSF53187">
    <property type="entry name" value="Zn-dependent exopeptidases"/>
    <property type="match status" value="1"/>
</dbReference>
<organism evidence="5 6">
    <name type="scientific">Sphingomonas changnyeongensis</name>
    <dbReference type="NCBI Taxonomy" id="2698679"/>
    <lineage>
        <taxon>Bacteria</taxon>
        <taxon>Pseudomonadati</taxon>
        <taxon>Pseudomonadota</taxon>
        <taxon>Alphaproteobacteria</taxon>
        <taxon>Sphingomonadales</taxon>
        <taxon>Sphingomonadaceae</taxon>
        <taxon>Sphingomonas</taxon>
    </lineage>
</organism>
<dbReference type="PANTHER" id="PTHR43808">
    <property type="entry name" value="ACETYLORNITHINE DEACETYLASE"/>
    <property type="match status" value="1"/>
</dbReference>